<keyword evidence="1" id="KW-0723">Serine/threonine-protein kinase</keyword>
<accession>A0A917ZF40</accession>
<organism evidence="3 4">
    <name type="scientific">Nonomuraea cavernae</name>
    <dbReference type="NCBI Taxonomy" id="2045107"/>
    <lineage>
        <taxon>Bacteria</taxon>
        <taxon>Bacillati</taxon>
        <taxon>Actinomycetota</taxon>
        <taxon>Actinomycetes</taxon>
        <taxon>Streptosporangiales</taxon>
        <taxon>Streptosporangiaceae</taxon>
        <taxon>Nonomuraea</taxon>
    </lineage>
</organism>
<dbReference type="Proteomes" id="UP000646523">
    <property type="component" value="Unassembled WGS sequence"/>
</dbReference>
<keyword evidence="1" id="KW-0418">Kinase</keyword>
<dbReference type="AlphaFoldDB" id="A0A917ZF40"/>
<dbReference type="InterPro" id="IPR036890">
    <property type="entry name" value="HATPase_C_sf"/>
</dbReference>
<dbReference type="Pfam" id="PF13581">
    <property type="entry name" value="HATPase_c_2"/>
    <property type="match status" value="1"/>
</dbReference>
<evidence type="ECO:0000256" key="1">
    <source>
        <dbReference type="ARBA" id="ARBA00022527"/>
    </source>
</evidence>
<evidence type="ECO:0000259" key="2">
    <source>
        <dbReference type="Pfam" id="PF13581"/>
    </source>
</evidence>
<dbReference type="SUPFAM" id="SSF55874">
    <property type="entry name" value="ATPase domain of HSP90 chaperone/DNA topoisomerase II/histidine kinase"/>
    <property type="match status" value="1"/>
</dbReference>
<dbReference type="GO" id="GO:0004674">
    <property type="term" value="F:protein serine/threonine kinase activity"/>
    <property type="evidence" value="ECO:0007669"/>
    <property type="project" value="UniProtKB-KW"/>
</dbReference>
<dbReference type="InterPro" id="IPR050267">
    <property type="entry name" value="Anti-sigma-factor_SerPK"/>
</dbReference>
<gene>
    <name evidence="3" type="ORF">GCM10012289_71220</name>
</gene>
<dbReference type="PANTHER" id="PTHR35526">
    <property type="entry name" value="ANTI-SIGMA-F FACTOR RSBW-RELATED"/>
    <property type="match status" value="1"/>
</dbReference>
<dbReference type="Gene3D" id="3.30.565.10">
    <property type="entry name" value="Histidine kinase-like ATPase, C-terminal domain"/>
    <property type="match status" value="1"/>
</dbReference>
<dbReference type="InterPro" id="IPR003594">
    <property type="entry name" value="HATPase_dom"/>
</dbReference>
<dbReference type="PANTHER" id="PTHR35526:SF3">
    <property type="entry name" value="ANTI-SIGMA-F FACTOR RSBW"/>
    <property type="match status" value="1"/>
</dbReference>
<reference evidence="3" key="1">
    <citation type="journal article" date="2014" name="Int. J. Syst. Evol. Microbiol.">
        <title>Complete genome sequence of Corynebacterium casei LMG S-19264T (=DSM 44701T), isolated from a smear-ripened cheese.</title>
        <authorList>
            <consortium name="US DOE Joint Genome Institute (JGI-PGF)"/>
            <person name="Walter F."/>
            <person name="Albersmeier A."/>
            <person name="Kalinowski J."/>
            <person name="Ruckert C."/>
        </authorList>
    </citation>
    <scope>NUCLEOTIDE SEQUENCE</scope>
    <source>
        <strain evidence="3">CGMCC 4.7368</strain>
    </source>
</reference>
<proteinExistence type="predicted"/>
<comment type="caution">
    <text evidence="3">The sequence shown here is derived from an EMBL/GenBank/DDBJ whole genome shotgun (WGS) entry which is preliminary data.</text>
</comment>
<dbReference type="EMBL" id="BMNH01000038">
    <property type="protein sequence ID" value="GGO81683.1"/>
    <property type="molecule type" value="Genomic_DNA"/>
</dbReference>
<protein>
    <recommendedName>
        <fullName evidence="2">Histidine kinase/HSP90-like ATPase domain-containing protein</fullName>
    </recommendedName>
</protein>
<feature type="domain" description="Histidine kinase/HSP90-like ATPase" evidence="2">
    <location>
        <begin position="3"/>
        <end position="100"/>
    </location>
</feature>
<keyword evidence="4" id="KW-1185">Reference proteome</keyword>
<sequence length="131" mass="13648">MPLARHCVREILKAAGHQDVDDVQLLVSELVSNAVLHTASQLGGGRITLVIADVGPEMVHVEVIDEGAGTVPRPRVSDFDDCTGRGLWLVSQLSAKWGVRTSGLARGAVWVDVSTAHVEPAAADAGGLGHG</sequence>
<name>A0A917ZF40_9ACTN</name>
<keyword evidence="1" id="KW-0808">Transferase</keyword>
<dbReference type="CDD" id="cd16936">
    <property type="entry name" value="HATPase_RsbW-like"/>
    <property type="match status" value="1"/>
</dbReference>
<reference evidence="3" key="2">
    <citation type="submission" date="2020-09" db="EMBL/GenBank/DDBJ databases">
        <authorList>
            <person name="Sun Q."/>
            <person name="Zhou Y."/>
        </authorList>
    </citation>
    <scope>NUCLEOTIDE SEQUENCE</scope>
    <source>
        <strain evidence="3">CGMCC 4.7368</strain>
    </source>
</reference>
<evidence type="ECO:0000313" key="4">
    <source>
        <dbReference type="Proteomes" id="UP000646523"/>
    </source>
</evidence>
<evidence type="ECO:0000313" key="3">
    <source>
        <dbReference type="EMBL" id="GGO81683.1"/>
    </source>
</evidence>